<keyword evidence="3" id="KW-1185">Reference proteome</keyword>
<sequence>MADTCSDLASAIKRLEVAINKQNQCCEENKKEINKLKDRIAKLEKGGSIELGKDGKVDLTSITQRIARLESYCTSLEDVFSKLKITFKEVFESLDFVTSLVTGIFKQ</sequence>
<comment type="caution">
    <text evidence="2">The sequence shown here is derived from an EMBL/GenBank/DDBJ whole genome shotgun (WGS) entry which is preliminary data.</text>
</comment>
<protein>
    <submittedName>
        <fullName evidence="2">Uncharacterized protein</fullName>
    </submittedName>
</protein>
<evidence type="ECO:0000313" key="2">
    <source>
        <dbReference type="EMBL" id="MBH8575456.1"/>
    </source>
</evidence>
<dbReference type="RefSeq" id="WP_214434239.1">
    <property type="nucleotide sequence ID" value="NZ_CAWPUQ010000055.1"/>
</dbReference>
<evidence type="ECO:0000313" key="3">
    <source>
        <dbReference type="Proteomes" id="UP000662314"/>
    </source>
</evidence>
<name>A0A8J7LFP9_9NOST</name>
<organism evidence="2 3">
    <name type="scientific">Dendronalium phyllosphericum CENA369</name>
    <dbReference type="NCBI Taxonomy" id="1725256"/>
    <lineage>
        <taxon>Bacteria</taxon>
        <taxon>Bacillati</taxon>
        <taxon>Cyanobacteriota</taxon>
        <taxon>Cyanophyceae</taxon>
        <taxon>Nostocales</taxon>
        <taxon>Nostocaceae</taxon>
        <taxon>Dendronalium</taxon>
        <taxon>Dendronalium phyllosphericum</taxon>
    </lineage>
</organism>
<accession>A0A8J7LFP9</accession>
<gene>
    <name evidence="2" type="ORF">I8752_21075</name>
</gene>
<dbReference type="EMBL" id="JAECZA010000148">
    <property type="protein sequence ID" value="MBH8575456.1"/>
    <property type="molecule type" value="Genomic_DNA"/>
</dbReference>
<feature type="coiled-coil region" evidence="1">
    <location>
        <begin position="19"/>
        <end position="46"/>
    </location>
</feature>
<dbReference type="Proteomes" id="UP000662314">
    <property type="component" value="Unassembled WGS sequence"/>
</dbReference>
<dbReference type="AlphaFoldDB" id="A0A8J7LFP9"/>
<proteinExistence type="predicted"/>
<reference evidence="2 3" key="1">
    <citation type="journal article" date="2021" name="Int. J. Syst. Evol. Microbiol.">
        <title>Amazonocrinis nigriterrae gen. nov., sp. nov., Atlanticothrix silvestris gen. nov., sp. nov. and Dendronalium phyllosphericum gen. nov., sp. nov., nostocacean cyanobacteria from Brazilian environments.</title>
        <authorList>
            <person name="Alvarenga D.O."/>
            <person name="Andreote A.P.D."/>
            <person name="Branco L.H.Z."/>
            <person name="Delbaje E."/>
            <person name="Cruz R.B."/>
            <person name="Varani A.M."/>
            <person name="Fiore M.F."/>
        </authorList>
    </citation>
    <scope>NUCLEOTIDE SEQUENCE [LARGE SCALE GENOMIC DNA]</scope>
    <source>
        <strain evidence="2 3">CENA369</strain>
    </source>
</reference>
<keyword evidence="1" id="KW-0175">Coiled coil</keyword>
<evidence type="ECO:0000256" key="1">
    <source>
        <dbReference type="SAM" id="Coils"/>
    </source>
</evidence>